<accession>G3GUH1</accession>
<organism evidence="1 2">
    <name type="scientific">Cricetulus griseus</name>
    <name type="common">Chinese hamster</name>
    <name type="synonym">Cricetulus barabensis griseus</name>
    <dbReference type="NCBI Taxonomy" id="10029"/>
    <lineage>
        <taxon>Eukaryota</taxon>
        <taxon>Metazoa</taxon>
        <taxon>Chordata</taxon>
        <taxon>Craniata</taxon>
        <taxon>Vertebrata</taxon>
        <taxon>Euteleostomi</taxon>
        <taxon>Mammalia</taxon>
        <taxon>Eutheria</taxon>
        <taxon>Euarchontoglires</taxon>
        <taxon>Glires</taxon>
        <taxon>Rodentia</taxon>
        <taxon>Myomorpha</taxon>
        <taxon>Muroidea</taxon>
        <taxon>Cricetidae</taxon>
        <taxon>Cricetinae</taxon>
        <taxon>Cricetulus</taxon>
    </lineage>
</organism>
<dbReference type="InParanoid" id="G3GUH1"/>
<dbReference type="AlphaFoldDB" id="G3GUH1"/>
<dbReference type="STRING" id="10029.G3GUH1"/>
<evidence type="ECO:0000313" key="2">
    <source>
        <dbReference type="Proteomes" id="UP000001075"/>
    </source>
</evidence>
<sequence>MKQQCYAQVRRQLGKVQLTKPHMATDGDWYSFDEDDHNWWETEDMSPSPLPFRS</sequence>
<dbReference type="EMBL" id="JH000030">
    <property type="protein sequence ID" value="EGV95572.1"/>
    <property type="molecule type" value="Genomic_DNA"/>
</dbReference>
<reference evidence="2" key="1">
    <citation type="journal article" date="2011" name="Nat. Biotechnol.">
        <title>The genomic sequence of the Chinese hamster ovary (CHO)-K1 cell line.</title>
        <authorList>
            <person name="Xu X."/>
            <person name="Nagarajan H."/>
            <person name="Lewis N.E."/>
            <person name="Pan S."/>
            <person name="Cai Z."/>
            <person name="Liu X."/>
            <person name="Chen W."/>
            <person name="Xie M."/>
            <person name="Wang W."/>
            <person name="Hammond S."/>
            <person name="Andersen M.R."/>
            <person name="Neff N."/>
            <person name="Passarelli B."/>
            <person name="Koh W."/>
            <person name="Fan H.C."/>
            <person name="Wang J."/>
            <person name="Gui Y."/>
            <person name="Lee K.H."/>
            <person name="Betenbaugh M.J."/>
            <person name="Quake S.R."/>
            <person name="Famili I."/>
            <person name="Palsson B.O."/>
            <person name="Wang J."/>
        </authorList>
    </citation>
    <scope>NUCLEOTIDE SEQUENCE [LARGE SCALE GENOMIC DNA]</scope>
    <source>
        <strain evidence="2">CHO K1 cell line</strain>
    </source>
</reference>
<name>G3GUH1_CRIGR</name>
<protein>
    <submittedName>
        <fullName evidence="1">NACHT, LRR and PYD domains-containing protein 5</fullName>
    </submittedName>
</protein>
<dbReference type="Proteomes" id="UP000001075">
    <property type="component" value="Unassembled WGS sequence"/>
</dbReference>
<evidence type="ECO:0000313" key="1">
    <source>
        <dbReference type="EMBL" id="EGV95572.1"/>
    </source>
</evidence>
<gene>
    <name evidence="1" type="ORF">I79_001330</name>
</gene>
<proteinExistence type="predicted"/>